<name>A0A514JMN6_9ACTN</name>
<feature type="domain" description="Glycosyl transferase family 1" evidence="4">
    <location>
        <begin position="178"/>
        <end position="328"/>
    </location>
</feature>
<dbReference type="KEGG" id="sast:CD934_05005"/>
<dbReference type="Proteomes" id="UP000530412">
    <property type="component" value="Unassembled WGS sequence"/>
</dbReference>
<gene>
    <name evidence="7" type="ORF">CD934_05005</name>
    <name evidence="6" type="ORF">FHS33_000623</name>
</gene>
<dbReference type="GO" id="GO:0016757">
    <property type="term" value="F:glycosyltransferase activity"/>
    <property type="evidence" value="ECO:0007669"/>
    <property type="project" value="UniProtKB-KW"/>
</dbReference>
<feature type="domain" description="Glycosyltransferase subfamily 4-like N-terminal" evidence="5">
    <location>
        <begin position="15"/>
        <end position="164"/>
    </location>
</feature>
<dbReference type="Pfam" id="PF00534">
    <property type="entry name" value="Glycos_transf_1"/>
    <property type="match status" value="1"/>
</dbReference>
<keyword evidence="2" id="KW-0328">Glycosyltransferase</keyword>
<evidence type="ECO:0000259" key="4">
    <source>
        <dbReference type="Pfam" id="PF00534"/>
    </source>
</evidence>
<evidence type="ECO:0000256" key="3">
    <source>
        <dbReference type="ARBA" id="ARBA00022679"/>
    </source>
</evidence>
<protein>
    <recommendedName>
        <fullName evidence="1">D-inositol 3-phosphate glycosyltransferase</fullName>
    </recommendedName>
</protein>
<dbReference type="SUPFAM" id="SSF53756">
    <property type="entry name" value="UDP-Glycosyltransferase/glycogen phosphorylase"/>
    <property type="match status" value="1"/>
</dbReference>
<dbReference type="Gene3D" id="3.40.50.2000">
    <property type="entry name" value="Glycogen Phosphorylase B"/>
    <property type="match status" value="2"/>
</dbReference>
<keyword evidence="3" id="KW-0808">Transferase</keyword>
<evidence type="ECO:0000313" key="9">
    <source>
        <dbReference type="Proteomes" id="UP000530412"/>
    </source>
</evidence>
<dbReference type="InterPro" id="IPR028098">
    <property type="entry name" value="Glyco_trans_4-like_N"/>
</dbReference>
<dbReference type="InterPro" id="IPR001296">
    <property type="entry name" value="Glyco_trans_1"/>
</dbReference>
<evidence type="ECO:0000313" key="7">
    <source>
        <dbReference type="EMBL" id="QDI68098.1"/>
    </source>
</evidence>
<evidence type="ECO:0000256" key="1">
    <source>
        <dbReference type="ARBA" id="ARBA00021292"/>
    </source>
</evidence>
<dbReference type="OrthoDB" id="6286688at2"/>
<dbReference type="AlphaFoldDB" id="A0A514JMN6"/>
<organism evidence="7 8">
    <name type="scientific">Streptomyces calvus</name>
    <dbReference type="NCBI Taxonomy" id="67282"/>
    <lineage>
        <taxon>Bacteria</taxon>
        <taxon>Bacillati</taxon>
        <taxon>Actinomycetota</taxon>
        <taxon>Actinomycetes</taxon>
        <taxon>Kitasatosporales</taxon>
        <taxon>Streptomycetaceae</taxon>
        <taxon>Streptomyces</taxon>
    </lineage>
</organism>
<keyword evidence="8" id="KW-1185">Reference proteome</keyword>
<dbReference type="PANTHER" id="PTHR12526">
    <property type="entry name" value="GLYCOSYLTRANSFERASE"/>
    <property type="match status" value="1"/>
</dbReference>
<evidence type="ECO:0000256" key="2">
    <source>
        <dbReference type="ARBA" id="ARBA00022676"/>
    </source>
</evidence>
<dbReference type="EMBL" id="JACJIE010000001">
    <property type="protein sequence ID" value="MBA8942234.1"/>
    <property type="molecule type" value="Genomic_DNA"/>
</dbReference>
<accession>A0A514JMN6</accession>
<dbReference type="Pfam" id="PF13439">
    <property type="entry name" value="Glyco_transf_4"/>
    <property type="match status" value="1"/>
</dbReference>
<evidence type="ECO:0000259" key="5">
    <source>
        <dbReference type="Pfam" id="PF13439"/>
    </source>
</evidence>
<reference evidence="7 8" key="1">
    <citation type="submission" date="2017-07" db="EMBL/GenBank/DDBJ databases">
        <title>The Complete Genome of Streptomyces asterosporus-ZSY.</title>
        <authorList>
            <person name="Zhang S."/>
        </authorList>
    </citation>
    <scope>NUCLEOTIDE SEQUENCE [LARGE SCALE GENOMIC DNA]</scope>
    <source>
        <strain evidence="7 8">DSM 41452</strain>
    </source>
</reference>
<reference evidence="6 9" key="2">
    <citation type="submission" date="2020-08" db="EMBL/GenBank/DDBJ databases">
        <title>Genomic Encyclopedia of Type Strains, Phase III (KMG-III): the genomes of soil and plant-associated and newly described type strains.</title>
        <authorList>
            <person name="Whitman W."/>
        </authorList>
    </citation>
    <scope>NUCLEOTIDE SEQUENCE [LARGE SCALE GENOMIC DNA]</scope>
    <source>
        <strain evidence="6 9">CECT 3271</strain>
    </source>
</reference>
<dbReference type="Proteomes" id="UP000316215">
    <property type="component" value="Chromosome"/>
</dbReference>
<proteinExistence type="predicted"/>
<dbReference type="CDD" id="cd03801">
    <property type="entry name" value="GT4_PimA-like"/>
    <property type="match status" value="1"/>
</dbReference>
<dbReference type="EMBL" id="CP022310">
    <property type="protein sequence ID" value="QDI68098.1"/>
    <property type="molecule type" value="Genomic_DNA"/>
</dbReference>
<dbReference type="PANTHER" id="PTHR12526:SF630">
    <property type="entry name" value="GLYCOSYLTRANSFERASE"/>
    <property type="match status" value="1"/>
</dbReference>
<sequence>MDEPEICLIVRRFTIGGLERVVLLLANELSARGRRVHVIILDPVGLRAMITEMAPEVTIHVLSGSWAGRLGRLRELTRGRIAHFHPADGRIHPTVRWALRGHPGVFVTYHSDYTPVRNRLTNMLDRAITGRSRGVVACSKSVEDFCLREVRLPAGLVTVVDNAVPAPSAGSVRVERDGVFTLVAVATMNPHKNHVGLLQGFALARRRGHRLRLRLIGDGPAVAEAFGAAAELGVSADVEWYGGLWQSSVVGALLSASDAFVSASRNEGLPMSVLEALQHGLPMVLSDISPHRDAAADAAVYFDPDAPAQFADRLAELLDADAHRRHAAASRRRSALFSAEEFTERHLKLYDAVRFPEGTGRPTDRRAMRRQELS</sequence>
<evidence type="ECO:0000313" key="8">
    <source>
        <dbReference type="Proteomes" id="UP000316215"/>
    </source>
</evidence>
<evidence type="ECO:0000313" key="6">
    <source>
        <dbReference type="EMBL" id="MBA8942234.1"/>
    </source>
</evidence>
<dbReference type="RefSeq" id="WP_142192159.1">
    <property type="nucleotide sequence ID" value="NZ_BMSU01000005.1"/>
</dbReference>